<gene>
    <name evidence="1" type="ORF">BK670_20150</name>
</gene>
<comment type="caution">
    <text evidence="1">The sequence shown here is derived from an EMBL/GenBank/DDBJ whole genome shotgun (WGS) entry which is preliminary data.</text>
</comment>
<name>A0A423MAG7_PSEFL</name>
<dbReference type="RefSeq" id="WP_123452607.1">
    <property type="nucleotide sequence ID" value="NZ_MOBX01000014.1"/>
</dbReference>
<dbReference type="AlphaFoldDB" id="A0A423MAG7"/>
<dbReference type="Gene3D" id="2.60.120.260">
    <property type="entry name" value="Galactose-binding domain-like"/>
    <property type="match status" value="1"/>
</dbReference>
<protein>
    <submittedName>
        <fullName evidence="1">Uncharacterized protein</fullName>
    </submittedName>
</protein>
<evidence type="ECO:0000313" key="2">
    <source>
        <dbReference type="Proteomes" id="UP000285378"/>
    </source>
</evidence>
<dbReference type="InterPro" id="IPR013783">
    <property type="entry name" value="Ig-like_fold"/>
</dbReference>
<dbReference type="Proteomes" id="UP000285378">
    <property type="component" value="Unassembled WGS sequence"/>
</dbReference>
<dbReference type="OrthoDB" id="7017389at2"/>
<reference evidence="1 2" key="1">
    <citation type="submission" date="2016-10" db="EMBL/GenBank/DDBJ databases">
        <title>Comparative genome analysis of multiple Pseudomonas spp. focuses on biocontrol and plant growth promoting traits.</title>
        <authorList>
            <person name="Tao X.-Y."/>
            <person name="Taylor C.G."/>
        </authorList>
    </citation>
    <scope>NUCLEOTIDE SEQUENCE [LARGE SCALE GENOMIC DNA]</scope>
    <source>
        <strain evidence="1 2">28B5</strain>
    </source>
</reference>
<organism evidence="1 2">
    <name type="scientific">Pseudomonas fluorescens</name>
    <dbReference type="NCBI Taxonomy" id="294"/>
    <lineage>
        <taxon>Bacteria</taxon>
        <taxon>Pseudomonadati</taxon>
        <taxon>Pseudomonadota</taxon>
        <taxon>Gammaproteobacteria</taxon>
        <taxon>Pseudomonadales</taxon>
        <taxon>Pseudomonadaceae</taxon>
        <taxon>Pseudomonas</taxon>
    </lineage>
</organism>
<proteinExistence type="predicted"/>
<evidence type="ECO:0000313" key="1">
    <source>
        <dbReference type="EMBL" id="RON79812.1"/>
    </source>
</evidence>
<accession>A0A423MAG7</accession>
<dbReference type="EMBL" id="MOBX01000014">
    <property type="protein sequence ID" value="RON79812.1"/>
    <property type="molecule type" value="Genomic_DNA"/>
</dbReference>
<sequence length="492" mass="52383">MDIQSKALNQLFVLFPLIIQGSVTPVKPDGIADVGVSRTLASANSRGLEILADPWSELKLLASTKAAHDRIDVYVEGNPSPATGKTIAPGEEDQRVVLYVPLQFLLQGVIILYYVVTRVGGNTETSRKLRVLYNLRPSTGLVLGIPPDVIANGVNAARAKQGVLFTFTYSNRRPFDRIEFLLGDTVIRFDAPDAPAPITITLYTDTFEKAGDSPDAVAEFYVIDQLGNRAQSPEQTLDIHLSRVDLPAPTLDSVKGSPSNVEIPNGGSTLDTSLVFTGTGPAGEKIELRDKGVVKATISVPASGNWTQTLVAQAVGGHRYTIKALYGSGVETTARTLTVNADAWKDSVTDFANGTAGNWATGSAGRYGRITAGLFQHDTAIGPAGFAGTVFSQTFMFTAGRTYSFSIKVRNNGPVAYLLPSFSVALNSGQTILPAATVPKSGQWIERVASFSVSKTGNQTISIFSHQDRGSGSGADGGNDYQIDNIIVRRLA</sequence>
<dbReference type="Gene3D" id="2.60.40.10">
    <property type="entry name" value="Immunoglobulins"/>
    <property type="match status" value="1"/>
</dbReference>